<keyword evidence="2" id="KW-1185">Reference proteome</keyword>
<dbReference type="Proteomes" id="UP000318578">
    <property type="component" value="Unassembled WGS sequence"/>
</dbReference>
<evidence type="ECO:0000313" key="1">
    <source>
        <dbReference type="EMBL" id="TVT20493.1"/>
    </source>
</evidence>
<protein>
    <recommendedName>
        <fullName evidence="3">Alpha/beta hydrolase</fullName>
    </recommendedName>
</protein>
<gene>
    <name evidence="1" type="ORF">FNH06_20340</name>
</gene>
<dbReference type="AlphaFoldDB" id="A0A558A8A7"/>
<proteinExistence type="predicted"/>
<name>A0A558A8A7_9PSEU</name>
<evidence type="ECO:0000313" key="2">
    <source>
        <dbReference type="Proteomes" id="UP000318578"/>
    </source>
</evidence>
<evidence type="ECO:0008006" key="3">
    <source>
        <dbReference type="Google" id="ProtNLM"/>
    </source>
</evidence>
<dbReference type="EMBL" id="VJZA01000035">
    <property type="protein sequence ID" value="TVT20493.1"/>
    <property type="molecule type" value="Genomic_DNA"/>
</dbReference>
<sequence>MPANESSARMCEWFPFATTIAAAGYRVVLWDYDRGPAPEPDQAADDRYGSAAAEPDILAAIPGADKRLLTAAVMDFLARTSKP</sequence>
<accession>A0A558A8A7</accession>
<comment type="caution">
    <text evidence="1">The sequence shown here is derived from an EMBL/GenBank/DDBJ whole genome shotgun (WGS) entry which is preliminary data.</text>
</comment>
<dbReference type="RefSeq" id="WP_144641200.1">
    <property type="nucleotide sequence ID" value="NZ_BNAX01000001.1"/>
</dbReference>
<organism evidence="1 2">
    <name type="scientific">Amycolatopsis acidiphila</name>
    <dbReference type="NCBI Taxonomy" id="715473"/>
    <lineage>
        <taxon>Bacteria</taxon>
        <taxon>Bacillati</taxon>
        <taxon>Actinomycetota</taxon>
        <taxon>Actinomycetes</taxon>
        <taxon>Pseudonocardiales</taxon>
        <taxon>Pseudonocardiaceae</taxon>
        <taxon>Amycolatopsis</taxon>
    </lineage>
</organism>
<dbReference type="OrthoDB" id="3531232at2"/>
<reference evidence="1 2" key="1">
    <citation type="submission" date="2019-07" db="EMBL/GenBank/DDBJ databases">
        <title>New species of Amycolatopsis and Streptomyces.</title>
        <authorList>
            <person name="Duangmal K."/>
            <person name="Teo W.F.A."/>
            <person name="Lipun K."/>
        </authorList>
    </citation>
    <scope>NUCLEOTIDE SEQUENCE [LARGE SCALE GENOMIC DNA]</scope>
    <source>
        <strain evidence="1 2">JCM 30562</strain>
    </source>
</reference>